<keyword evidence="6 7" id="KW-0975">Bacterial flagellum</keyword>
<dbReference type="GO" id="GO:0005576">
    <property type="term" value="C:extracellular region"/>
    <property type="evidence" value="ECO:0007669"/>
    <property type="project" value="UniProtKB-SubCell"/>
</dbReference>
<dbReference type="InterPro" id="IPR010930">
    <property type="entry name" value="Flg_bb/hook_C_dom"/>
</dbReference>
<dbReference type="InterPro" id="IPR002371">
    <property type="entry name" value="FlgK"/>
</dbReference>
<evidence type="ECO:0000256" key="3">
    <source>
        <dbReference type="ARBA" id="ARBA00009677"/>
    </source>
</evidence>
<dbReference type="GO" id="GO:0009424">
    <property type="term" value="C:bacterial-type flagellum hook"/>
    <property type="evidence" value="ECO:0007669"/>
    <property type="project" value="UniProtKB-UniRule"/>
</dbReference>
<dbReference type="InterPro" id="IPR053927">
    <property type="entry name" value="FlgK_helical"/>
</dbReference>
<name>A0A844Y8Q9_9SPHN</name>
<evidence type="ECO:0000256" key="7">
    <source>
        <dbReference type="RuleBase" id="RU362065"/>
    </source>
</evidence>
<dbReference type="SUPFAM" id="SSF64518">
    <property type="entry name" value="Phase 1 flagellin"/>
    <property type="match status" value="1"/>
</dbReference>
<dbReference type="Proteomes" id="UP000430272">
    <property type="component" value="Unassembled WGS sequence"/>
</dbReference>
<dbReference type="EMBL" id="WTYD01000001">
    <property type="protein sequence ID" value="MXO54216.1"/>
    <property type="molecule type" value="Genomic_DNA"/>
</dbReference>
<dbReference type="Pfam" id="PF22638">
    <property type="entry name" value="FlgK_D1"/>
    <property type="match status" value="1"/>
</dbReference>
<dbReference type="Pfam" id="PF06429">
    <property type="entry name" value="Flg_bbr_C"/>
    <property type="match status" value="1"/>
</dbReference>
<keyword evidence="12" id="KW-1185">Reference proteome</keyword>
<sequence>MASDLLSIAVSGARAARGALDVTAQNIANASSDGYTRRSLRLEEVSAAGGVGRVGDISLSGARIAEIRRNADPFLQGEVRRTGGDLARANVELKGLSNMETALEQSGVYDAMVEFEASLQQLAGDPVDPARRAAVLGEAETLASKFNITANGFDAVRDGLQFDAVAEVSEANIIGQEIARINLRMNRAGPGSSDRASLLDQRDLMLEKLSGLTSVTTSFAADGTVAVSLGDPARSFVNGGTSSQLTIATAADGTLTFDIDGQDMKPTSGSLGGANLALTELANVRSRLDKLAESFATTLNAAQANGAALDGSPGQPLFSGTTAGTLKVVLQSGNGLATAPAGSPAGSRDPGNLEALRQALKADDPIQGVSSLLFDVSSKVAGRTVTQNALETIASTARISLVQQSGVDLDAEAANLIRFQQAFQASGRAMQTASDIFDTLLGIGR</sequence>
<feature type="domain" description="Flagellar basal body rod protein N-terminal" evidence="8">
    <location>
        <begin position="7"/>
        <end position="36"/>
    </location>
</feature>
<feature type="domain" description="Flagellar hook-associated protein FlgK helical" evidence="10">
    <location>
        <begin position="98"/>
        <end position="318"/>
    </location>
</feature>
<dbReference type="RefSeq" id="WP_160660981.1">
    <property type="nucleotide sequence ID" value="NZ_BAABDV010000001.1"/>
</dbReference>
<gene>
    <name evidence="7 11" type="primary">flgK</name>
    <name evidence="11" type="ORF">GRI47_09380</name>
</gene>
<evidence type="ECO:0000256" key="1">
    <source>
        <dbReference type="ARBA" id="ARBA00004117"/>
    </source>
</evidence>
<evidence type="ECO:0000256" key="6">
    <source>
        <dbReference type="ARBA" id="ARBA00023143"/>
    </source>
</evidence>
<evidence type="ECO:0000313" key="11">
    <source>
        <dbReference type="EMBL" id="MXO54216.1"/>
    </source>
</evidence>
<dbReference type="Pfam" id="PF00460">
    <property type="entry name" value="Flg_bb_rod"/>
    <property type="match status" value="1"/>
</dbReference>
<evidence type="ECO:0000256" key="2">
    <source>
        <dbReference type="ARBA" id="ARBA00004613"/>
    </source>
</evidence>
<dbReference type="AlphaFoldDB" id="A0A844Y8Q9"/>
<evidence type="ECO:0000259" key="9">
    <source>
        <dbReference type="Pfam" id="PF06429"/>
    </source>
</evidence>
<evidence type="ECO:0000259" key="8">
    <source>
        <dbReference type="Pfam" id="PF00460"/>
    </source>
</evidence>
<comment type="subcellular location">
    <subcellularLocation>
        <location evidence="1">Bacterial flagellum basal body</location>
    </subcellularLocation>
    <subcellularLocation>
        <location evidence="2 7">Secreted</location>
    </subcellularLocation>
</comment>
<dbReference type="GO" id="GO:0044780">
    <property type="term" value="P:bacterial-type flagellum assembly"/>
    <property type="evidence" value="ECO:0007669"/>
    <property type="project" value="InterPro"/>
</dbReference>
<feature type="domain" description="Flagellar basal-body/hook protein C-terminal" evidence="9">
    <location>
        <begin position="402"/>
        <end position="442"/>
    </location>
</feature>
<dbReference type="GO" id="GO:0005198">
    <property type="term" value="F:structural molecule activity"/>
    <property type="evidence" value="ECO:0007669"/>
    <property type="project" value="UniProtKB-UniRule"/>
</dbReference>
<organism evidence="11 12">
    <name type="scientific">Qipengyuania pelagi</name>
    <dbReference type="NCBI Taxonomy" id="994320"/>
    <lineage>
        <taxon>Bacteria</taxon>
        <taxon>Pseudomonadati</taxon>
        <taxon>Pseudomonadota</taxon>
        <taxon>Alphaproteobacteria</taxon>
        <taxon>Sphingomonadales</taxon>
        <taxon>Erythrobacteraceae</taxon>
        <taxon>Qipengyuania</taxon>
    </lineage>
</organism>
<dbReference type="PRINTS" id="PR01005">
    <property type="entry name" value="FLGHOOKAP1"/>
</dbReference>
<reference evidence="11 12" key="1">
    <citation type="submission" date="2019-12" db="EMBL/GenBank/DDBJ databases">
        <title>Genomic-based taxomic classification of the family Erythrobacteraceae.</title>
        <authorList>
            <person name="Xu L."/>
        </authorList>
    </citation>
    <scope>NUCLEOTIDE SEQUENCE [LARGE SCALE GENOMIC DNA]</scope>
    <source>
        <strain evidence="11 12">JCM 17468</strain>
    </source>
</reference>
<keyword evidence="5 7" id="KW-0964">Secreted</keyword>
<evidence type="ECO:0000313" key="12">
    <source>
        <dbReference type="Proteomes" id="UP000430272"/>
    </source>
</evidence>
<dbReference type="InterPro" id="IPR001444">
    <property type="entry name" value="Flag_bb_rod_N"/>
</dbReference>
<dbReference type="NCBIfam" id="TIGR02492">
    <property type="entry name" value="flgK_ends"/>
    <property type="match status" value="1"/>
</dbReference>
<comment type="caution">
    <text evidence="11">The sequence shown here is derived from an EMBL/GenBank/DDBJ whole genome shotgun (WGS) entry which is preliminary data.</text>
</comment>
<protein>
    <recommendedName>
        <fullName evidence="4 7">Flagellar hook-associated protein 1</fullName>
        <shortName evidence="7">HAP1</shortName>
    </recommendedName>
</protein>
<proteinExistence type="inferred from homology"/>
<keyword evidence="11" id="KW-0969">Cilium</keyword>
<evidence type="ECO:0000256" key="5">
    <source>
        <dbReference type="ARBA" id="ARBA00022525"/>
    </source>
</evidence>
<dbReference type="OrthoDB" id="7181295at2"/>
<dbReference type="GO" id="GO:0009425">
    <property type="term" value="C:bacterial-type flagellum basal body"/>
    <property type="evidence" value="ECO:0007669"/>
    <property type="project" value="UniProtKB-SubCell"/>
</dbReference>
<dbReference type="PANTHER" id="PTHR30033">
    <property type="entry name" value="FLAGELLAR HOOK-ASSOCIATED PROTEIN 1"/>
    <property type="match status" value="1"/>
</dbReference>
<comment type="similarity">
    <text evidence="3 7">Belongs to the flagella basal body rod proteins family.</text>
</comment>
<keyword evidence="11" id="KW-0282">Flagellum</keyword>
<evidence type="ECO:0000259" key="10">
    <source>
        <dbReference type="Pfam" id="PF22638"/>
    </source>
</evidence>
<keyword evidence="11" id="KW-0966">Cell projection</keyword>
<evidence type="ECO:0000256" key="4">
    <source>
        <dbReference type="ARBA" id="ARBA00016244"/>
    </source>
</evidence>
<accession>A0A844Y8Q9</accession>